<keyword evidence="2" id="KW-0812">Transmembrane</keyword>
<keyword evidence="5" id="KW-1185">Reference proteome</keyword>
<gene>
    <name evidence="4" type="ORF">F0L68_34640</name>
</gene>
<dbReference type="Gene3D" id="3.40.220.10">
    <property type="entry name" value="Leucine Aminopeptidase, subunit E, domain 1"/>
    <property type="match status" value="1"/>
</dbReference>
<dbReference type="InterPro" id="IPR011646">
    <property type="entry name" value="KAP_P-loop"/>
</dbReference>
<reference evidence="4 5" key="2">
    <citation type="submission" date="2019-09" db="EMBL/GenBank/DDBJ databases">
        <authorList>
            <person name="Jin C."/>
        </authorList>
    </citation>
    <scope>NUCLEOTIDE SEQUENCE [LARGE SCALE GENOMIC DNA]</scope>
    <source>
        <strain evidence="4 5">AN110305</strain>
    </source>
</reference>
<evidence type="ECO:0000313" key="5">
    <source>
        <dbReference type="Proteomes" id="UP000323454"/>
    </source>
</evidence>
<feature type="region of interest" description="Disordered" evidence="1">
    <location>
        <begin position="707"/>
        <end position="733"/>
    </location>
</feature>
<organism evidence="4 5">
    <name type="scientific">Solihabitans fulvus</name>
    <dbReference type="NCBI Taxonomy" id="1892852"/>
    <lineage>
        <taxon>Bacteria</taxon>
        <taxon>Bacillati</taxon>
        <taxon>Actinomycetota</taxon>
        <taxon>Actinomycetes</taxon>
        <taxon>Pseudonocardiales</taxon>
        <taxon>Pseudonocardiaceae</taxon>
        <taxon>Solihabitans</taxon>
    </lineage>
</organism>
<sequence length="941" mass="101748">MENSDSSANARSATHRARVSVEVNVRPWTLPIDAIVLSVGGALGNLGLVVREQFPQAQWQSVQLASITPDRPGTLLLRAREVPGSGPWLAVLTSPQDDDGVRSTFDTIVLATTNALRVAAEAGASAVGIPILGTGALGLSMSRVAAVAVPAAIEAADGLPLRHLAFLTTNKPDAETVTAALEGRLPLSDNQEPGDGNTRPFDLAGGVSGDWVDPNSGIPLDKDNLGVAPYVSMLATVIADRKTPTPLSVGIFGEWGSGKSYFMGLLRHQVAELTASSNLGYCANVAQIGFNAWHYSDANLWASLGDEIFRQLAGPEPNSEDRRRELRVKLTERLDQRAELEAATHQARTTAAELQAKVDAAVAAREARTGDLITALRKSPEVRRQLNSLWRSLGVHDQAEQAKLLAAQLHGTLTDVAALRRAPMDRAGRLTLEFAGFALVAGVVLAAFAPAFRSWLAGVTGALTVVFGVGTFVMARAQSGLRALRSLGEDLRSGTDRASRDRSLSDASVPLEALRQAEADQRVAEAQLSKVVSHVGELGRQLAELAPGRRLYRFLADRAAGDSYARNLGLISMIRKDFEQLIALLADQQKGADDGTAHGPIDRIVLYIDDLDRCEPEQVVEVLQAVHLLLALELFVVVIGVDPRWLLRSLCSHYEDIINEDPIVGRWHVTPADYLEKIINIPMVLPGMPQGSLRRLLRSIVDGDGTTSHDIPIPDRLTPEASSPGGHVDPGISVEAGSEVEAQLRRTMSSTPPQPLTEPELALLSALDVLIDTPREAKRLFNLYRMLRATRDLSEASQFLGNGDQPGEYEAVVVLLGLLTAHASLLEQVLYTRPDPAHNIAGGLMRRPSNTPWTQFVDDTEPRDGVNRVVGVVSEQFTRDWSRLHDGLAYGLTGVTLADLSVFQRWVPRIRRFSYALVSKDEPGERRSEDLGIADKPGPRY</sequence>
<feature type="transmembrane region" description="Helical" evidence="2">
    <location>
        <begin position="430"/>
        <end position="449"/>
    </location>
</feature>
<evidence type="ECO:0000256" key="2">
    <source>
        <dbReference type="SAM" id="Phobius"/>
    </source>
</evidence>
<dbReference type="Pfam" id="PF07693">
    <property type="entry name" value="KAP_NTPase"/>
    <property type="match status" value="1"/>
</dbReference>
<dbReference type="PANTHER" id="PTHR22674">
    <property type="entry name" value="NTPASE, KAP FAMILY P-LOOP DOMAIN-CONTAINING 1"/>
    <property type="match status" value="1"/>
</dbReference>
<accession>A0A5B2WPB2</accession>
<keyword evidence="2" id="KW-1133">Transmembrane helix</keyword>
<reference evidence="4 5" key="1">
    <citation type="submission" date="2019-09" db="EMBL/GenBank/DDBJ databases">
        <title>Goodfellowia gen. nov., a new genus of the Pseudonocardineae related to Actinoalloteichus, containing Goodfellowia coeruleoviolacea gen. nov., comb. nov. gen. nov., comb. nov.</title>
        <authorList>
            <person name="Labeda D."/>
        </authorList>
    </citation>
    <scope>NUCLEOTIDE SEQUENCE [LARGE SCALE GENOMIC DNA]</scope>
    <source>
        <strain evidence="4 5">AN110305</strain>
    </source>
</reference>
<dbReference type="PROSITE" id="PS51154">
    <property type="entry name" value="MACRO"/>
    <property type="match status" value="1"/>
</dbReference>
<feature type="transmembrane region" description="Helical" evidence="2">
    <location>
        <begin position="455"/>
        <end position="475"/>
    </location>
</feature>
<feature type="domain" description="Macro" evidence="3">
    <location>
        <begin position="1"/>
        <end position="185"/>
    </location>
</feature>
<evidence type="ECO:0000256" key="1">
    <source>
        <dbReference type="SAM" id="MobiDB-lite"/>
    </source>
</evidence>
<dbReference type="InterPro" id="IPR002589">
    <property type="entry name" value="Macro_dom"/>
</dbReference>
<keyword evidence="2" id="KW-0472">Membrane</keyword>
<dbReference type="OrthoDB" id="88903at2"/>
<dbReference type="EMBL" id="VUOB01000073">
    <property type="protein sequence ID" value="KAA2252660.1"/>
    <property type="molecule type" value="Genomic_DNA"/>
</dbReference>
<dbReference type="SUPFAM" id="SSF52949">
    <property type="entry name" value="Macro domain-like"/>
    <property type="match status" value="1"/>
</dbReference>
<dbReference type="RefSeq" id="WP_149854115.1">
    <property type="nucleotide sequence ID" value="NZ_VUOB01000073.1"/>
</dbReference>
<dbReference type="AlphaFoldDB" id="A0A5B2WPB2"/>
<evidence type="ECO:0000259" key="3">
    <source>
        <dbReference type="PROSITE" id="PS51154"/>
    </source>
</evidence>
<comment type="caution">
    <text evidence="4">The sequence shown here is derived from an EMBL/GenBank/DDBJ whole genome shotgun (WGS) entry which is preliminary data.</text>
</comment>
<dbReference type="InterPro" id="IPR052754">
    <property type="entry name" value="NTPase_KAP_P-loop"/>
</dbReference>
<proteinExistence type="predicted"/>
<protein>
    <recommendedName>
        <fullName evidence="3">Macro domain-containing protein</fullName>
    </recommendedName>
</protein>
<evidence type="ECO:0000313" key="4">
    <source>
        <dbReference type="EMBL" id="KAA2252660.1"/>
    </source>
</evidence>
<dbReference type="InterPro" id="IPR043472">
    <property type="entry name" value="Macro_dom-like"/>
</dbReference>
<name>A0A5B2WPB2_9PSEU</name>
<dbReference type="Proteomes" id="UP000323454">
    <property type="component" value="Unassembled WGS sequence"/>
</dbReference>
<dbReference type="PANTHER" id="PTHR22674:SF6">
    <property type="entry name" value="NTPASE KAP FAMILY P-LOOP DOMAIN-CONTAINING PROTEIN 1"/>
    <property type="match status" value="1"/>
</dbReference>